<dbReference type="Proteomes" id="UP001501218">
    <property type="component" value="Unassembled WGS sequence"/>
</dbReference>
<organism evidence="2 3">
    <name type="scientific">Saccharopolyspora halophila</name>
    <dbReference type="NCBI Taxonomy" id="405551"/>
    <lineage>
        <taxon>Bacteria</taxon>
        <taxon>Bacillati</taxon>
        <taxon>Actinomycetota</taxon>
        <taxon>Actinomycetes</taxon>
        <taxon>Pseudonocardiales</taxon>
        <taxon>Pseudonocardiaceae</taxon>
        <taxon>Saccharopolyspora</taxon>
    </lineage>
</organism>
<keyword evidence="3" id="KW-1185">Reference proteome</keyword>
<sequence length="131" mass="14165">MVFTLLTIGIAVGLPFTPFAYGTEDLLSGFGFQIPAGALGIAIAMFGLTGVGANEIMAYTYWCAEKGYARWVGPPDGSDEWVRRANGWIKVMYKDAYLAWGVYTISTLAFFLMGAAVLHPQGLVPEGNEMI</sequence>
<reference evidence="3" key="1">
    <citation type="journal article" date="2019" name="Int. J. Syst. Evol. Microbiol.">
        <title>The Global Catalogue of Microorganisms (GCM) 10K type strain sequencing project: providing services to taxonomists for standard genome sequencing and annotation.</title>
        <authorList>
            <consortium name="The Broad Institute Genomics Platform"/>
            <consortium name="The Broad Institute Genome Sequencing Center for Infectious Disease"/>
            <person name="Wu L."/>
            <person name="Ma J."/>
        </authorList>
    </citation>
    <scope>NUCLEOTIDE SEQUENCE [LARGE SCALE GENOMIC DNA]</scope>
    <source>
        <strain evidence="3">JCM 16221</strain>
    </source>
</reference>
<evidence type="ECO:0000313" key="3">
    <source>
        <dbReference type="Proteomes" id="UP001501218"/>
    </source>
</evidence>
<evidence type="ECO:0000313" key="2">
    <source>
        <dbReference type="EMBL" id="GAA2336397.1"/>
    </source>
</evidence>
<feature type="transmembrane region" description="Helical" evidence="1">
    <location>
        <begin position="32"/>
        <end position="51"/>
    </location>
</feature>
<feature type="transmembrane region" description="Helical" evidence="1">
    <location>
        <begin position="97"/>
        <end position="118"/>
    </location>
</feature>
<name>A0ABP5SQ95_9PSEU</name>
<keyword evidence="1" id="KW-1133">Transmembrane helix</keyword>
<proteinExistence type="predicted"/>
<comment type="caution">
    <text evidence="2">The sequence shown here is derived from an EMBL/GenBank/DDBJ whole genome shotgun (WGS) entry which is preliminary data.</text>
</comment>
<dbReference type="EMBL" id="BAAARA010000002">
    <property type="protein sequence ID" value="GAA2336397.1"/>
    <property type="molecule type" value="Genomic_DNA"/>
</dbReference>
<accession>A0ABP5SQ95</accession>
<keyword evidence="1" id="KW-0812">Transmembrane</keyword>
<gene>
    <name evidence="2" type="ORF">GCM10009854_10420</name>
</gene>
<protein>
    <submittedName>
        <fullName evidence="2">Uncharacterized protein</fullName>
    </submittedName>
</protein>
<keyword evidence="1" id="KW-0472">Membrane</keyword>
<evidence type="ECO:0000256" key="1">
    <source>
        <dbReference type="SAM" id="Phobius"/>
    </source>
</evidence>